<keyword evidence="4" id="KW-1185">Reference proteome</keyword>
<dbReference type="PANTHER" id="PTHR36834:SF1">
    <property type="entry name" value="INTEGRAL MEMBRANE PROTEIN"/>
    <property type="match status" value="1"/>
</dbReference>
<dbReference type="Proteomes" id="UP000295418">
    <property type="component" value="Unassembled WGS sequence"/>
</dbReference>
<protein>
    <submittedName>
        <fullName evidence="3">VanZ family protein</fullName>
    </submittedName>
</protein>
<feature type="transmembrane region" description="Helical" evidence="1">
    <location>
        <begin position="125"/>
        <end position="143"/>
    </location>
</feature>
<accession>A0A4R4ELK0</accession>
<evidence type="ECO:0000256" key="1">
    <source>
        <dbReference type="SAM" id="Phobius"/>
    </source>
</evidence>
<feature type="transmembrane region" description="Helical" evidence="1">
    <location>
        <begin position="94"/>
        <end position="113"/>
    </location>
</feature>
<keyword evidence="1" id="KW-1133">Transmembrane helix</keyword>
<gene>
    <name evidence="3" type="ORF">E0485_00955</name>
</gene>
<proteinExistence type="predicted"/>
<dbReference type="PANTHER" id="PTHR36834">
    <property type="entry name" value="MEMBRANE PROTEIN-RELATED"/>
    <property type="match status" value="1"/>
</dbReference>
<organism evidence="3 4">
    <name type="scientific">Paenibacillus albiflavus</name>
    <dbReference type="NCBI Taxonomy" id="2545760"/>
    <lineage>
        <taxon>Bacteria</taxon>
        <taxon>Bacillati</taxon>
        <taxon>Bacillota</taxon>
        <taxon>Bacilli</taxon>
        <taxon>Bacillales</taxon>
        <taxon>Paenibacillaceae</taxon>
        <taxon>Paenibacillus</taxon>
    </lineage>
</organism>
<feature type="transmembrane region" description="Helical" evidence="1">
    <location>
        <begin position="12"/>
        <end position="34"/>
    </location>
</feature>
<feature type="domain" description="VanZ-like" evidence="2">
    <location>
        <begin position="22"/>
        <end position="140"/>
    </location>
</feature>
<dbReference type="InterPro" id="IPR053150">
    <property type="entry name" value="Teicoplanin_resist-assoc"/>
</dbReference>
<dbReference type="RefSeq" id="WP_132415635.1">
    <property type="nucleotide sequence ID" value="NZ_SKFG01000001.1"/>
</dbReference>
<dbReference type="EMBL" id="SKFG01000001">
    <property type="protein sequence ID" value="TCZ80889.1"/>
    <property type="molecule type" value="Genomic_DNA"/>
</dbReference>
<evidence type="ECO:0000259" key="2">
    <source>
        <dbReference type="Pfam" id="PF04892"/>
    </source>
</evidence>
<dbReference type="AlphaFoldDB" id="A0A4R4ELK0"/>
<name>A0A4R4ELK0_9BACL</name>
<feature type="transmembrane region" description="Helical" evidence="1">
    <location>
        <begin position="70"/>
        <end position="87"/>
    </location>
</feature>
<evidence type="ECO:0000313" key="4">
    <source>
        <dbReference type="Proteomes" id="UP000295418"/>
    </source>
</evidence>
<dbReference type="InterPro" id="IPR006976">
    <property type="entry name" value="VanZ-like"/>
</dbReference>
<evidence type="ECO:0000313" key="3">
    <source>
        <dbReference type="EMBL" id="TCZ80889.1"/>
    </source>
</evidence>
<sequence length="147" mass="16994">MNFRYAVSSNRILNITILIIGIIYMLIMAVLLFWRGHDSDYHYNYIPFQTIKLYIVNRAYFDLDTWAKNLFGNILLFIPIGIILPLLNNRFLKALLFIISALALLLSVELLQMVLKVGSFDVDDIILNIVGALIGFSLTKRLSRRLR</sequence>
<reference evidence="3 4" key="1">
    <citation type="submission" date="2019-03" db="EMBL/GenBank/DDBJ databases">
        <authorList>
            <person name="Kim M.K.M."/>
        </authorList>
    </citation>
    <scope>NUCLEOTIDE SEQUENCE [LARGE SCALE GENOMIC DNA]</scope>
    <source>
        <strain evidence="3 4">18JY21-1</strain>
    </source>
</reference>
<comment type="caution">
    <text evidence="3">The sequence shown here is derived from an EMBL/GenBank/DDBJ whole genome shotgun (WGS) entry which is preliminary data.</text>
</comment>
<dbReference type="OrthoDB" id="4822551at2"/>
<keyword evidence="1" id="KW-0812">Transmembrane</keyword>
<dbReference type="Pfam" id="PF04892">
    <property type="entry name" value="VanZ"/>
    <property type="match status" value="1"/>
</dbReference>
<keyword evidence="1" id="KW-0472">Membrane</keyword>